<evidence type="ECO:0000313" key="3">
    <source>
        <dbReference type="Proteomes" id="UP000322530"/>
    </source>
</evidence>
<dbReference type="SMART" id="SM00347">
    <property type="entry name" value="HTH_MARR"/>
    <property type="match status" value="1"/>
</dbReference>
<proteinExistence type="predicted"/>
<name>A0A5A5THU7_9CHLR</name>
<dbReference type="Pfam" id="PF12802">
    <property type="entry name" value="MarR_2"/>
    <property type="match status" value="1"/>
</dbReference>
<dbReference type="GO" id="GO:0003700">
    <property type="term" value="F:DNA-binding transcription factor activity"/>
    <property type="evidence" value="ECO:0007669"/>
    <property type="project" value="InterPro"/>
</dbReference>
<dbReference type="EMBL" id="BIXY01000077">
    <property type="protein sequence ID" value="GCF10633.1"/>
    <property type="molecule type" value="Genomic_DNA"/>
</dbReference>
<protein>
    <submittedName>
        <fullName evidence="2">Transcriptional regulator</fullName>
    </submittedName>
</protein>
<dbReference type="Gene3D" id="1.10.10.10">
    <property type="entry name" value="Winged helix-like DNA-binding domain superfamily/Winged helix DNA-binding domain"/>
    <property type="match status" value="1"/>
</dbReference>
<dbReference type="InterPro" id="IPR039422">
    <property type="entry name" value="MarR/SlyA-like"/>
</dbReference>
<sequence>MALRLSVLAWLRLFRVFQKIDRRSVVHLRTLGLSTAQFDILARVGTTSGMTQQELADRLLVTKGNISQLLSRMEGQGLLKRCQDRRSNTLALTEAGQDLYRRAVPFQEDMIMQSFEGLSTDEVRTLLRLLDKLDHSLR</sequence>
<evidence type="ECO:0000313" key="2">
    <source>
        <dbReference type="EMBL" id="GCF10633.1"/>
    </source>
</evidence>
<dbReference type="PANTHER" id="PTHR33164">
    <property type="entry name" value="TRANSCRIPTIONAL REGULATOR, MARR FAMILY"/>
    <property type="match status" value="1"/>
</dbReference>
<dbReference type="SUPFAM" id="SSF46785">
    <property type="entry name" value="Winged helix' DNA-binding domain"/>
    <property type="match status" value="1"/>
</dbReference>
<dbReference type="RefSeq" id="WP_149403504.1">
    <property type="nucleotide sequence ID" value="NZ_BIXY01000077.1"/>
</dbReference>
<dbReference type="GO" id="GO:0006950">
    <property type="term" value="P:response to stress"/>
    <property type="evidence" value="ECO:0007669"/>
    <property type="project" value="TreeGrafter"/>
</dbReference>
<dbReference type="InterPro" id="IPR036388">
    <property type="entry name" value="WH-like_DNA-bd_sf"/>
</dbReference>
<gene>
    <name evidence="2" type="ORF">KDI_41970</name>
</gene>
<feature type="domain" description="HTH marR-type" evidence="1">
    <location>
        <begin position="1"/>
        <end position="135"/>
    </location>
</feature>
<organism evidence="2 3">
    <name type="scientific">Dictyobacter arantiisoli</name>
    <dbReference type="NCBI Taxonomy" id="2014874"/>
    <lineage>
        <taxon>Bacteria</taxon>
        <taxon>Bacillati</taxon>
        <taxon>Chloroflexota</taxon>
        <taxon>Ktedonobacteria</taxon>
        <taxon>Ktedonobacterales</taxon>
        <taxon>Dictyobacteraceae</taxon>
        <taxon>Dictyobacter</taxon>
    </lineage>
</organism>
<dbReference type="Proteomes" id="UP000322530">
    <property type="component" value="Unassembled WGS sequence"/>
</dbReference>
<dbReference type="PRINTS" id="PR00598">
    <property type="entry name" value="HTHMARR"/>
</dbReference>
<accession>A0A5A5THU7</accession>
<dbReference type="PROSITE" id="PS50995">
    <property type="entry name" value="HTH_MARR_2"/>
    <property type="match status" value="1"/>
</dbReference>
<dbReference type="AlphaFoldDB" id="A0A5A5THU7"/>
<dbReference type="InterPro" id="IPR036390">
    <property type="entry name" value="WH_DNA-bd_sf"/>
</dbReference>
<keyword evidence="3" id="KW-1185">Reference proteome</keyword>
<dbReference type="PANTHER" id="PTHR33164:SF85">
    <property type="entry name" value="TRANSCRIPTIONAL REGULATOR, MARR FAMILY"/>
    <property type="match status" value="1"/>
</dbReference>
<evidence type="ECO:0000259" key="1">
    <source>
        <dbReference type="PROSITE" id="PS50995"/>
    </source>
</evidence>
<dbReference type="InterPro" id="IPR000835">
    <property type="entry name" value="HTH_MarR-typ"/>
</dbReference>
<reference evidence="2 3" key="1">
    <citation type="submission" date="2019-01" db="EMBL/GenBank/DDBJ databases">
        <title>Draft genome sequence of Dictyobacter sp. Uno17.</title>
        <authorList>
            <person name="Wang C.M."/>
            <person name="Zheng Y."/>
            <person name="Sakai Y."/>
            <person name="Abe K."/>
            <person name="Yokota A."/>
            <person name="Yabe S."/>
        </authorList>
    </citation>
    <scope>NUCLEOTIDE SEQUENCE [LARGE SCALE GENOMIC DNA]</scope>
    <source>
        <strain evidence="2 3">Uno17</strain>
    </source>
</reference>
<dbReference type="OrthoDB" id="158803at2"/>
<comment type="caution">
    <text evidence="2">The sequence shown here is derived from an EMBL/GenBank/DDBJ whole genome shotgun (WGS) entry which is preliminary data.</text>
</comment>